<feature type="domain" description="Enoyl-CoA hydratase/isomerase" evidence="4">
    <location>
        <begin position="202"/>
        <end position="314"/>
    </location>
</feature>
<feature type="domain" description="Enoyl-CoA hydratase/isomerase" evidence="4">
    <location>
        <begin position="14"/>
        <end position="191"/>
    </location>
</feature>
<dbReference type="OrthoDB" id="9790967at2"/>
<dbReference type="Proteomes" id="UP000317638">
    <property type="component" value="Unassembled WGS sequence"/>
</dbReference>
<keyword evidence="3" id="KW-0378">Hydrolase</keyword>
<evidence type="ECO:0000313" key="5">
    <source>
        <dbReference type="EMBL" id="TRY16949.1"/>
    </source>
</evidence>
<dbReference type="GO" id="GO:0016853">
    <property type="term" value="F:isomerase activity"/>
    <property type="evidence" value="ECO:0007669"/>
    <property type="project" value="UniProtKB-KW"/>
</dbReference>
<dbReference type="PANTHER" id="PTHR43176">
    <property type="entry name" value="3-HYDROXYISOBUTYRYL-COA HYDROLASE-RELATED"/>
    <property type="match status" value="1"/>
</dbReference>
<dbReference type="InterPro" id="IPR029045">
    <property type="entry name" value="ClpP/crotonase-like_dom_sf"/>
</dbReference>
<dbReference type="SUPFAM" id="SSF52096">
    <property type="entry name" value="ClpP/crotonase"/>
    <property type="match status" value="1"/>
</dbReference>
<dbReference type="InterPro" id="IPR032259">
    <property type="entry name" value="HIBYL-CoA-H"/>
</dbReference>
<dbReference type="Gene3D" id="3.90.226.10">
    <property type="entry name" value="2-enoyl-CoA Hydratase, Chain A, domain 1"/>
    <property type="match status" value="1"/>
</dbReference>
<accession>A0A553JWW0</accession>
<protein>
    <recommendedName>
        <fullName evidence="2">3-hydroxyisobutyryl-CoA hydrolase</fullName>
        <ecNumber evidence="2">3.1.2.4</ecNumber>
    </recommendedName>
</protein>
<dbReference type="InterPro" id="IPR045004">
    <property type="entry name" value="ECH_dom"/>
</dbReference>
<name>A0A553JWW0_9ACTN</name>
<dbReference type="GO" id="GO:0003860">
    <property type="term" value="F:3-hydroxyisobutyryl-CoA hydrolase activity"/>
    <property type="evidence" value="ECO:0007669"/>
    <property type="project" value="UniProtKB-EC"/>
</dbReference>
<gene>
    <name evidence="5" type="ORF">FOJ82_13880</name>
</gene>
<sequence>MSELIRTSVTDGLARLTLNRPRAINALNLEMLQSMVAALTGWTQRQHHVGEAEPPEVSAVEFTGEGERGFSAGADVRELLSLLQSDGGWLQFLELEYALDGLVHSYPKPTRSVMTGITMGGGLGFASKATTRVVDNSTLMAMPETKIGFYPDAGVMYHLSRAGGVGTHVALTSAQFNGGDAIRLGLADESLDPDLPTPLFDAAGEWIDECYAGDDVVAIAERLENHEHPDARQAARDLRARSPFAVTVALRALRRAQTLDIPEVLTQDLRLAEGVLPVDFAEGVESVIVRKDNAPKWRHASLEDVPAGLVDEVFSY</sequence>
<proteinExistence type="predicted"/>
<dbReference type="PANTHER" id="PTHR43176:SF3">
    <property type="entry name" value="3-HYDROXYISOBUTYRYL-COA HYDROLASE, MITOCHONDRIAL"/>
    <property type="match status" value="1"/>
</dbReference>
<evidence type="ECO:0000256" key="3">
    <source>
        <dbReference type="ARBA" id="ARBA00022801"/>
    </source>
</evidence>
<dbReference type="EC" id="3.1.2.4" evidence="2"/>
<keyword evidence="6" id="KW-1185">Reference proteome</keyword>
<dbReference type="GO" id="GO:0006574">
    <property type="term" value="P:L-valine catabolic process"/>
    <property type="evidence" value="ECO:0007669"/>
    <property type="project" value="TreeGrafter"/>
</dbReference>
<evidence type="ECO:0000259" key="4">
    <source>
        <dbReference type="Pfam" id="PF16113"/>
    </source>
</evidence>
<dbReference type="RefSeq" id="WP_143939092.1">
    <property type="nucleotide sequence ID" value="NZ_VKKG01000006.1"/>
</dbReference>
<dbReference type="EMBL" id="VKKG01000006">
    <property type="protein sequence ID" value="TRY16949.1"/>
    <property type="molecule type" value="Genomic_DNA"/>
</dbReference>
<dbReference type="CDD" id="cd06558">
    <property type="entry name" value="crotonase-like"/>
    <property type="match status" value="1"/>
</dbReference>
<evidence type="ECO:0000256" key="2">
    <source>
        <dbReference type="ARBA" id="ARBA00011915"/>
    </source>
</evidence>
<evidence type="ECO:0000256" key="1">
    <source>
        <dbReference type="ARBA" id="ARBA00001709"/>
    </source>
</evidence>
<comment type="catalytic activity">
    <reaction evidence="1">
        <text>3-hydroxy-2-methylpropanoyl-CoA + H2O = 3-hydroxy-2-methylpropanoate + CoA + H(+)</text>
        <dbReference type="Rhea" id="RHEA:20888"/>
        <dbReference type="ChEBI" id="CHEBI:11805"/>
        <dbReference type="ChEBI" id="CHEBI:15377"/>
        <dbReference type="ChEBI" id="CHEBI:15378"/>
        <dbReference type="ChEBI" id="CHEBI:57287"/>
        <dbReference type="ChEBI" id="CHEBI:57340"/>
        <dbReference type="EC" id="3.1.2.4"/>
    </reaction>
</comment>
<dbReference type="Pfam" id="PF16113">
    <property type="entry name" value="ECH_2"/>
    <property type="match status" value="2"/>
</dbReference>
<dbReference type="GO" id="GO:0005829">
    <property type="term" value="C:cytosol"/>
    <property type="evidence" value="ECO:0007669"/>
    <property type="project" value="TreeGrafter"/>
</dbReference>
<evidence type="ECO:0000313" key="6">
    <source>
        <dbReference type="Proteomes" id="UP000317638"/>
    </source>
</evidence>
<keyword evidence="5" id="KW-0413">Isomerase</keyword>
<comment type="caution">
    <text evidence="5">The sequence shown here is derived from an EMBL/GenBank/DDBJ whole genome shotgun (WGS) entry which is preliminary data.</text>
</comment>
<organism evidence="5 6">
    <name type="scientific">Tessaracoccus rhinocerotis</name>
    <dbReference type="NCBI Taxonomy" id="1689449"/>
    <lineage>
        <taxon>Bacteria</taxon>
        <taxon>Bacillati</taxon>
        <taxon>Actinomycetota</taxon>
        <taxon>Actinomycetes</taxon>
        <taxon>Propionibacteriales</taxon>
        <taxon>Propionibacteriaceae</taxon>
        <taxon>Tessaracoccus</taxon>
    </lineage>
</organism>
<dbReference type="AlphaFoldDB" id="A0A553JWW0"/>
<reference evidence="5 6" key="1">
    <citation type="submission" date="2019-07" db="EMBL/GenBank/DDBJ databases">
        <authorList>
            <person name="Zhou L.-Y."/>
        </authorList>
    </citation>
    <scope>NUCLEOTIDE SEQUENCE [LARGE SCALE GENOMIC DNA]</scope>
    <source>
        <strain evidence="5 6">YIM 101269</strain>
    </source>
</reference>